<proteinExistence type="inferred from homology"/>
<dbReference type="InterPro" id="IPR000644">
    <property type="entry name" value="CBS_dom"/>
</dbReference>
<evidence type="ECO:0000256" key="4">
    <source>
        <dbReference type="ARBA" id="ARBA00022692"/>
    </source>
</evidence>
<dbReference type="Gene3D" id="3.10.580.10">
    <property type="entry name" value="CBS-domain"/>
    <property type="match status" value="1"/>
</dbReference>
<dbReference type="EMBL" id="BJVQ01000050">
    <property type="protein sequence ID" value="GEL47833.1"/>
    <property type="molecule type" value="Genomic_DNA"/>
</dbReference>
<dbReference type="EMBL" id="JACHDN010000001">
    <property type="protein sequence ID" value="MBB5474226.1"/>
    <property type="molecule type" value="Genomic_DNA"/>
</dbReference>
<feature type="transmembrane region" description="Helical" evidence="11">
    <location>
        <begin position="6"/>
        <end position="28"/>
    </location>
</feature>
<dbReference type="InterPro" id="IPR044751">
    <property type="entry name" value="Ion_transp-like_CBS"/>
</dbReference>
<dbReference type="InterPro" id="IPR005170">
    <property type="entry name" value="Transptr-assoc_dom"/>
</dbReference>
<dbReference type="Gene3D" id="3.30.465.10">
    <property type="match status" value="1"/>
</dbReference>
<feature type="domain" description="CBS" evidence="12">
    <location>
        <begin position="199"/>
        <end position="260"/>
    </location>
</feature>
<keyword evidence="4 11" id="KW-0812">Transmembrane</keyword>
<dbReference type="InterPro" id="IPR016169">
    <property type="entry name" value="FAD-bd_PCMH_sub2"/>
</dbReference>
<evidence type="ECO:0000256" key="5">
    <source>
        <dbReference type="ARBA" id="ARBA00022737"/>
    </source>
</evidence>
<dbReference type="SUPFAM" id="SSF56176">
    <property type="entry name" value="FAD-binding/transporter-associated domain-like"/>
    <property type="match status" value="1"/>
</dbReference>
<dbReference type="PANTHER" id="PTHR22777">
    <property type="entry name" value="HEMOLYSIN-RELATED"/>
    <property type="match status" value="1"/>
</dbReference>
<evidence type="ECO:0000313" key="14">
    <source>
        <dbReference type="EMBL" id="MBB5474226.1"/>
    </source>
</evidence>
<dbReference type="SMART" id="SM00116">
    <property type="entry name" value="CBS"/>
    <property type="match status" value="2"/>
</dbReference>
<dbReference type="Pfam" id="PF01595">
    <property type="entry name" value="CNNM"/>
    <property type="match status" value="1"/>
</dbReference>
<dbReference type="RefSeq" id="WP_146839291.1">
    <property type="nucleotide sequence ID" value="NZ_BJVQ01000050.1"/>
</dbReference>
<evidence type="ECO:0000256" key="11">
    <source>
        <dbReference type="SAM" id="Phobius"/>
    </source>
</evidence>
<feature type="transmembrane region" description="Helical" evidence="11">
    <location>
        <begin position="94"/>
        <end position="114"/>
    </location>
</feature>
<evidence type="ECO:0000256" key="8">
    <source>
        <dbReference type="ARBA" id="ARBA00023136"/>
    </source>
</evidence>
<dbReference type="OrthoDB" id="110231at2"/>
<evidence type="ECO:0000256" key="2">
    <source>
        <dbReference type="ARBA" id="ARBA00006337"/>
    </source>
</evidence>
<evidence type="ECO:0000313" key="16">
    <source>
        <dbReference type="Proteomes" id="UP000564629"/>
    </source>
</evidence>
<reference evidence="14 16" key="2">
    <citation type="submission" date="2020-08" db="EMBL/GenBank/DDBJ databases">
        <title>Sequencing the genomes of 1000 actinobacteria strains.</title>
        <authorList>
            <person name="Klenk H.-P."/>
        </authorList>
    </citation>
    <scope>NUCLEOTIDE SEQUENCE [LARGE SCALE GENOMIC DNA]</scope>
    <source>
        <strain evidence="14 16">DSM 9581</strain>
    </source>
</reference>
<dbReference type="GO" id="GO:0050660">
    <property type="term" value="F:flavin adenine dinucleotide binding"/>
    <property type="evidence" value="ECO:0007669"/>
    <property type="project" value="InterPro"/>
</dbReference>
<dbReference type="SUPFAM" id="SSF54631">
    <property type="entry name" value="CBS-domain pair"/>
    <property type="match status" value="1"/>
</dbReference>
<accession>A0A511FF46</accession>
<dbReference type="FunFam" id="3.10.580.10:FF:000002">
    <property type="entry name" value="Magnesium/cobalt efflux protein CorC"/>
    <property type="match status" value="1"/>
</dbReference>
<dbReference type="SMART" id="SM01091">
    <property type="entry name" value="CorC_HlyC"/>
    <property type="match status" value="1"/>
</dbReference>
<dbReference type="PROSITE" id="PS51371">
    <property type="entry name" value="CBS"/>
    <property type="match status" value="2"/>
</dbReference>
<comment type="similarity">
    <text evidence="2">Belongs to the UPF0053 family.</text>
</comment>
<dbReference type="GO" id="GO:0005886">
    <property type="term" value="C:plasma membrane"/>
    <property type="evidence" value="ECO:0007669"/>
    <property type="project" value="UniProtKB-SubCell"/>
</dbReference>
<dbReference type="Pfam" id="PF03471">
    <property type="entry name" value="CorC_HlyC"/>
    <property type="match status" value="1"/>
</dbReference>
<evidence type="ECO:0000256" key="9">
    <source>
        <dbReference type="PROSITE-ProRule" id="PRU00703"/>
    </source>
</evidence>
<dbReference type="AlphaFoldDB" id="A0A511FF46"/>
<reference evidence="13 15" key="1">
    <citation type="submission" date="2019-07" db="EMBL/GenBank/DDBJ databases">
        <title>Whole genome shotgun sequence of Cellulomonas hominis NBRC 16055.</title>
        <authorList>
            <person name="Hosoyama A."/>
            <person name="Uohara A."/>
            <person name="Ohji S."/>
            <person name="Ichikawa N."/>
        </authorList>
    </citation>
    <scope>NUCLEOTIDE SEQUENCE [LARGE SCALE GENOMIC DNA]</scope>
    <source>
        <strain evidence="13 15">NBRC 16055</strain>
    </source>
</reference>
<keyword evidence="6 11" id="KW-1133">Transmembrane helix</keyword>
<sequence>MSEVTPGTVGLLAALTVLAVLVAALLSAGEAAVLRIGRNAVADLLTARHPAAERVRRLAEDRGAVAGSAAVVRLLCEMLAAVCLTLAIAASDLAWSLELVIAVAACAFLTVVLARLSPRSLGHRYPRQVLVATSRLLLGVRAVAGPLVRVAPAAGADLDEERLREIVERVGDDPEGDADERAMVRSVLGLGDTLTREVMVPRTDMVTTVESTPLRKVLSLLLRSGYSRVPVVGEQVDDLKGVLYLKDLVRRMQDDPDAAEAPAGSLVRPAVFVPESKPVDELLRELQAGASHIAMVVDEYGGIAGLVTIEDALEEIVGELTDEHDPSAPQVEDLGGGAYLVPARLAKDELGELFGLDVEDDDVDTAGGLLAKALGKVPIPGSAGEIHGLRLVAQGTEGRRKRVARVLVSRVPDPDPEPREQHRDPEPQPAADRGRAHPTDQ</sequence>
<dbReference type="CDD" id="cd04590">
    <property type="entry name" value="CBS_pair_CorC_HlyC_assoc"/>
    <property type="match status" value="1"/>
</dbReference>
<evidence type="ECO:0000259" key="12">
    <source>
        <dbReference type="PROSITE" id="PS51371"/>
    </source>
</evidence>
<comment type="subcellular location">
    <subcellularLocation>
        <location evidence="1">Cell membrane</location>
        <topology evidence="1">Multi-pass membrane protein</topology>
    </subcellularLocation>
</comment>
<evidence type="ECO:0000256" key="7">
    <source>
        <dbReference type="ARBA" id="ARBA00023122"/>
    </source>
</evidence>
<dbReference type="InterPro" id="IPR046342">
    <property type="entry name" value="CBS_dom_sf"/>
</dbReference>
<dbReference type="PANTHER" id="PTHR22777:SF32">
    <property type="entry name" value="UPF0053 INNER MEMBRANE PROTEIN YFJD"/>
    <property type="match status" value="1"/>
</dbReference>
<evidence type="ECO:0000256" key="3">
    <source>
        <dbReference type="ARBA" id="ARBA00022475"/>
    </source>
</evidence>
<evidence type="ECO:0000256" key="1">
    <source>
        <dbReference type="ARBA" id="ARBA00004651"/>
    </source>
</evidence>
<dbReference type="InterPro" id="IPR036318">
    <property type="entry name" value="FAD-bd_PCMH-like_sf"/>
</dbReference>
<feature type="domain" description="CBS" evidence="12">
    <location>
        <begin position="266"/>
        <end position="323"/>
    </location>
</feature>
<protein>
    <submittedName>
        <fullName evidence="14">CBS domain containing-hemolysin-like protein</fullName>
    </submittedName>
</protein>
<organism evidence="13 15">
    <name type="scientific">Cellulomonas hominis</name>
    <dbReference type="NCBI Taxonomy" id="156981"/>
    <lineage>
        <taxon>Bacteria</taxon>
        <taxon>Bacillati</taxon>
        <taxon>Actinomycetota</taxon>
        <taxon>Actinomycetes</taxon>
        <taxon>Micrococcales</taxon>
        <taxon>Cellulomonadaceae</taxon>
        <taxon>Cellulomonas</taxon>
    </lineage>
</organism>
<keyword evidence="7 9" id="KW-0129">CBS domain</keyword>
<evidence type="ECO:0000313" key="15">
    <source>
        <dbReference type="Proteomes" id="UP000321723"/>
    </source>
</evidence>
<keyword evidence="8 11" id="KW-0472">Membrane</keyword>
<dbReference type="Proteomes" id="UP000564629">
    <property type="component" value="Unassembled WGS sequence"/>
</dbReference>
<feature type="compositionally biased region" description="Basic and acidic residues" evidence="10">
    <location>
        <begin position="412"/>
        <end position="441"/>
    </location>
</feature>
<keyword evidence="15" id="KW-1185">Reference proteome</keyword>
<feature type="region of interest" description="Disordered" evidence="10">
    <location>
        <begin position="405"/>
        <end position="441"/>
    </location>
</feature>
<dbReference type="InterPro" id="IPR002550">
    <property type="entry name" value="CNNM"/>
</dbReference>
<evidence type="ECO:0000256" key="6">
    <source>
        <dbReference type="ARBA" id="ARBA00022989"/>
    </source>
</evidence>
<dbReference type="Proteomes" id="UP000321723">
    <property type="component" value="Unassembled WGS sequence"/>
</dbReference>
<dbReference type="Pfam" id="PF00571">
    <property type="entry name" value="CBS"/>
    <property type="match status" value="2"/>
</dbReference>
<name>A0A511FF46_9CELL</name>
<evidence type="ECO:0000313" key="13">
    <source>
        <dbReference type="EMBL" id="GEL47833.1"/>
    </source>
</evidence>
<evidence type="ECO:0000256" key="10">
    <source>
        <dbReference type="SAM" id="MobiDB-lite"/>
    </source>
</evidence>
<comment type="caution">
    <text evidence="13">The sequence shown here is derived from an EMBL/GenBank/DDBJ whole genome shotgun (WGS) entry which is preliminary data.</text>
</comment>
<keyword evidence="5" id="KW-0677">Repeat</keyword>
<gene>
    <name evidence="13" type="ORF">CHO01_29490</name>
    <name evidence="14" type="ORF">HNR08_002962</name>
</gene>
<feature type="transmembrane region" description="Helical" evidence="11">
    <location>
        <begin position="64"/>
        <end position="88"/>
    </location>
</feature>
<keyword evidence="3" id="KW-1003">Cell membrane</keyword>